<dbReference type="InterPro" id="IPR048365">
    <property type="entry name" value="TNP-like_RNaseH_N"/>
</dbReference>
<protein>
    <recommendedName>
        <fullName evidence="1">Transposable element P transposase-like RNase H domain-containing protein</fullName>
    </recommendedName>
</protein>
<organism evidence="2 3">
    <name type="scientific">Macrosiphum euphorbiae</name>
    <name type="common">potato aphid</name>
    <dbReference type="NCBI Taxonomy" id="13131"/>
    <lineage>
        <taxon>Eukaryota</taxon>
        <taxon>Metazoa</taxon>
        <taxon>Ecdysozoa</taxon>
        <taxon>Arthropoda</taxon>
        <taxon>Hexapoda</taxon>
        <taxon>Insecta</taxon>
        <taxon>Pterygota</taxon>
        <taxon>Neoptera</taxon>
        <taxon>Paraneoptera</taxon>
        <taxon>Hemiptera</taxon>
        <taxon>Sternorrhyncha</taxon>
        <taxon>Aphidomorpha</taxon>
        <taxon>Aphidoidea</taxon>
        <taxon>Aphididae</taxon>
        <taxon>Macrosiphini</taxon>
        <taxon>Macrosiphum</taxon>
    </lineage>
</organism>
<dbReference type="EMBL" id="CARXXK010000002">
    <property type="protein sequence ID" value="CAI6359919.1"/>
    <property type="molecule type" value="Genomic_DNA"/>
</dbReference>
<evidence type="ECO:0000313" key="3">
    <source>
        <dbReference type="Proteomes" id="UP001160148"/>
    </source>
</evidence>
<evidence type="ECO:0000313" key="2">
    <source>
        <dbReference type="EMBL" id="CAI6359919.1"/>
    </source>
</evidence>
<feature type="domain" description="Transposable element P transposase-like RNase H" evidence="1">
    <location>
        <begin position="66"/>
        <end position="155"/>
    </location>
</feature>
<dbReference type="Pfam" id="PF21787">
    <property type="entry name" value="TNP-like_RNaseH_N"/>
    <property type="match status" value="1"/>
</dbReference>
<evidence type="ECO:0000259" key="1">
    <source>
        <dbReference type="Pfam" id="PF21787"/>
    </source>
</evidence>
<reference evidence="2 3" key="1">
    <citation type="submission" date="2023-01" db="EMBL/GenBank/DDBJ databases">
        <authorList>
            <person name="Whitehead M."/>
        </authorList>
    </citation>
    <scope>NUCLEOTIDE SEQUENCE [LARGE SCALE GENOMIC DNA]</scope>
</reference>
<keyword evidence="3" id="KW-1185">Reference proteome</keyword>
<accession>A0AAV0WW99</accession>
<comment type="caution">
    <text evidence="2">The sequence shown here is derived from an EMBL/GenBank/DDBJ whole genome shotgun (WGS) entry which is preliminary data.</text>
</comment>
<gene>
    <name evidence="2" type="ORF">MEUPH1_LOCUS15280</name>
</gene>
<dbReference type="Proteomes" id="UP001160148">
    <property type="component" value="Unassembled WGS sequence"/>
</dbReference>
<name>A0AAV0WW99_9HEMI</name>
<dbReference type="AlphaFoldDB" id="A0AAV0WW99"/>
<sequence length="250" mass="28528">MLLCLLFQIRSPSGYNFLRENKILPLPCVNSIRNHLLAVKIGCGFDLNLFKLLKKKFSSKSDFQRKGLEDYGGEVPCEEGRDKKANHGLVFMWQSLAENFTQPIAVFASNGPVKGVDLAKLIVKAIVLMEDSGGQMMGITSDRATTNRSMWNSLGVSAKKENFQNYFVNPYDSTRKVYVFSDAPYLIKTVVNRLFKNKELKIDPLKPSIKWEHYVNLFKIESNSLVKVCPKLTKHYLPIEKVYILIIKQI</sequence>
<proteinExistence type="predicted"/>